<keyword evidence="2" id="KW-1185">Reference proteome</keyword>
<accession>A0ACC2TUY1</accession>
<protein>
    <submittedName>
        <fullName evidence="1">Uncharacterized protein</fullName>
    </submittedName>
</protein>
<dbReference type="Proteomes" id="UP001165960">
    <property type="component" value="Unassembled WGS sequence"/>
</dbReference>
<proteinExistence type="predicted"/>
<comment type="caution">
    <text evidence="1">The sequence shown here is derived from an EMBL/GenBank/DDBJ whole genome shotgun (WGS) entry which is preliminary data.</text>
</comment>
<sequence length="159" mass="18111">MYEIKIIYTYNIWCSWKSSNKHLVLLTPAIPSWQREGCLVAIITPTKDLPSDLAQIQKFIDDVPQPSQFGNQSPLLFTAPTPMEVDANASPSKEAIKQSMTRMDKGADKKDQQSQMLAIQNPSVEISMERFCNISMNLQTAEHVKDYIQHFSHPFICHI</sequence>
<evidence type="ECO:0000313" key="2">
    <source>
        <dbReference type="Proteomes" id="UP001165960"/>
    </source>
</evidence>
<name>A0ACC2TUY1_9FUNG</name>
<organism evidence="1 2">
    <name type="scientific">Entomophthora muscae</name>
    <dbReference type="NCBI Taxonomy" id="34485"/>
    <lineage>
        <taxon>Eukaryota</taxon>
        <taxon>Fungi</taxon>
        <taxon>Fungi incertae sedis</taxon>
        <taxon>Zoopagomycota</taxon>
        <taxon>Entomophthoromycotina</taxon>
        <taxon>Entomophthoromycetes</taxon>
        <taxon>Entomophthorales</taxon>
        <taxon>Entomophthoraceae</taxon>
        <taxon>Entomophthora</taxon>
    </lineage>
</organism>
<evidence type="ECO:0000313" key="1">
    <source>
        <dbReference type="EMBL" id="KAJ9078300.1"/>
    </source>
</evidence>
<dbReference type="EMBL" id="QTSX02002153">
    <property type="protein sequence ID" value="KAJ9078300.1"/>
    <property type="molecule type" value="Genomic_DNA"/>
</dbReference>
<reference evidence="1" key="1">
    <citation type="submission" date="2022-04" db="EMBL/GenBank/DDBJ databases">
        <title>Genome of the entomopathogenic fungus Entomophthora muscae.</title>
        <authorList>
            <person name="Elya C."/>
            <person name="Lovett B.R."/>
            <person name="Lee E."/>
            <person name="Macias A.M."/>
            <person name="Hajek A.E."/>
            <person name="De Bivort B.L."/>
            <person name="Kasson M.T."/>
            <person name="De Fine Licht H.H."/>
            <person name="Stajich J.E."/>
        </authorList>
    </citation>
    <scope>NUCLEOTIDE SEQUENCE</scope>
    <source>
        <strain evidence="1">Berkeley</strain>
    </source>
</reference>
<gene>
    <name evidence="1" type="ORF">DSO57_1007854</name>
</gene>